<evidence type="ECO:0000256" key="4">
    <source>
        <dbReference type="ARBA" id="ARBA00038402"/>
    </source>
</evidence>
<dbReference type="OrthoDB" id="128536at2759"/>
<accession>A0A9P7UXC5</accession>
<dbReference type="GO" id="GO:0046872">
    <property type="term" value="F:metal ion binding"/>
    <property type="evidence" value="ECO:0007669"/>
    <property type="project" value="UniProtKB-KW"/>
</dbReference>
<dbReference type="InterPro" id="IPR007175">
    <property type="entry name" value="Rpr2/Snm1/Rpp21"/>
</dbReference>
<sequence>MAKKDKNNIPNPNVVPNRDIIHRLNFLYQASVYLHSVDEDDSCSTLSTSQPQPEPQVSASSSDAGVVAKTKTRGRGKKRKIWKVGMGDLAKAYIGTMKVVSTKTTVRMDPSIKRTLCRGCNTVLVVGSTASVRVKGSPCHGHSMRYTCLKCQHSRNIPAPPTNDESDRRDMDMDMTSESAPTSSTRSRRGKLQKSITPRGGPPLFARDVGHVVFVGEREVSVDKQVFGNGSFVT</sequence>
<keyword evidence="3" id="KW-0862">Zinc</keyword>
<dbReference type="PANTHER" id="PTHR14742:SF0">
    <property type="entry name" value="RIBONUCLEASE P PROTEIN SUBUNIT P21"/>
    <property type="match status" value="1"/>
</dbReference>
<gene>
    <name evidence="6" type="ORF">E1B28_003835</name>
</gene>
<evidence type="ECO:0000256" key="5">
    <source>
        <dbReference type="SAM" id="MobiDB-lite"/>
    </source>
</evidence>
<dbReference type="AlphaFoldDB" id="A0A9P7UXC5"/>
<dbReference type="GeneID" id="66072911"/>
<feature type="region of interest" description="Disordered" evidence="5">
    <location>
        <begin position="43"/>
        <end position="78"/>
    </location>
</feature>
<dbReference type="KEGG" id="more:E1B28_003835"/>
<dbReference type="GO" id="GO:0005655">
    <property type="term" value="C:nucleolar ribonuclease P complex"/>
    <property type="evidence" value="ECO:0007669"/>
    <property type="project" value="TreeGrafter"/>
</dbReference>
<dbReference type="Gene3D" id="6.20.50.20">
    <property type="match status" value="1"/>
</dbReference>
<evidence type="ECO:0000256" key="2">
    <source>
        <dbReference type="ARBA" id="ARBA00022723"/>
    </source>
</evidence>
<proteinExistence type="inferred from homology"/>
<evidence type="ECO:0000313" key="6">
    <source>
        <dbReference type="EMBL" id="KAG7096392.1"/>
    </source>
</evidence>
<reference evidence="6" key="1">
    <citation type="journal article" date="2021" name="Genome Biol. Evol.">
        <title>The assembled and annotated genome of the fairy-ring fungus Marasmius oreades.</title>
        <authorList>
            <person name="Hiltunen M."/>
            <person name="Ament-Velasquez S.L."/>
            <person name="Johannesson H."/>
        </authorList>
    </citation>
    <scope>NUCLEOTIDE SEQUENCE</scope>
    <source>
        <strain evidence="6">03SP1</strain>
    </source>
</reference>
<evidence type="ECO:0008006" key="8">
    <source>
        <dbReference type="Google" id="ProtNLM"/>
    </source>
</evidence>
<keyword evidence="1" id="KW-0819">tRNA processing</keyword>
<keyword evidence="7" id="KW-1185">Reference proteome</keyword>
<dbReference type="Pfam" id="PF04032">
    <property type="entry name" value="Rpr2"/>
    <property type="match status" value="1"/>
</dbReference>
<dbReference type="PANTHER" id="PTHR14742">
    <property type="entry name" value="RIBONUCLEASE P SUBUNIT P21"/>
    <property type="match status" value="1"/>
</dbReference>
<dbReference type="GO" id="GO:0008033">
    <property type="term" value="P:tRNA processing"/>
    <property type="evidence" value="ECO:0007669"/>
    <property type="project" value="UniProtKB-KW"/>
</dbReference>
<feature type="region of interest" description="Disordered" evidence="5">
    <location>
        <begin position="154"/>
        <end position="203"/>
    </location>
</feature>
<feature type="compositionally biased region" description="Low complexity" evidence="5">
    <location>
        <begin position="57"/>
        <end position="69"/>
    </location>
</feature>
<protein>
    <recommendedName>
        <fullName evidence="8">Rpr2-domain-containing protein</fullName>
    </recommendedName>
</protein>
<evidence type="ECO:0000313" key="7">
    <source>
        <dbReference type="Proteomes" id="UP001049176"/>
    </source>
</evidence>
<name>A0A9P7UXC5_9AGAR</name>
<comment type="caution">
    <text evidence="6">The sequence shown here is derived from an EMBL/GenBank/DDBJ whole genome shotgun (WGS) entry which is preliminary data.</text>
</comment>
<dbReference type="EMBL" id="CM032182">
    <property type="protein sequence ID" value="KAG7096392.1"/>
    <property type="molecule type" value="Genomic_DNA"/>
</dbReference>
<comment type="similarity">
    <text evidence="4">Belongs to the eukaryotic/archaeal RNase P protein component 4 family.</text>
</comment>
<evidence type="ECO:0000256" key="3">
    <source>
        <dbReference type="ARBA" id="ARBA00022833"/>
    </source>
</evidence>
<keyword evidence="2" id="KW-0479">Metal-binding</keyword>
<dbReference type="RefSeq" id="XP_043012862.1">
    <property type="nucleotide sequence ID" value="XM_043148270.1"/>
</dbReference>
<evidence type="ECO:0000256" key="1">
    <source>
        <dbReference type="ARBA" id="ARBA00022694"/>
    </source>
</evidence>
<organism evidence="6 7">
    <name type="scientific">Marasmius oreades</name>
    <name type="common">fairy-ring Marasmius</name>
    <dbReference type="NCBI Taxonomy" id="181124"/>
    <lineage>
        <taxon>Eukaryota</taxon>
        <taxon>Fungi</taxon>
        <taxon>Dikarya</taxon>
        <taxon>Basidiomycota</taxon>
        <taxon>Agaricomycotina</taxon>
        <taxon>Agaricomycetes</taxon>
        <taxon>Agaricomycetidae</taxon>
        <taxon>Agaricales</taxon>
        <taxon>Marasmiineae</taxon>
        <taxon>Marasmiaceae</taxon>
        <taxon>Marasmius</taxon>
    </lineage>
</organism>
<dbReference type="Proteomes" id="UP001049176">
    <property type="component" value="Chromosome 2"/>
</dbReference>